<accession>A0A239HG48</accession>
<evidence type="ECO:0000256" key="1">
    <source>
        <dbReference type="SAM" id="MobiDB-lite"/>
    </source>
</evidence>
<reference evidence="3" key="1">
    <citation type="submission" date="2017-06" db="EMBL/GenBank/DDBJ databases">
        <authorList>
            <person name="Varghese N."/>
            <person name="Submissions S."/>
        </authorList>
    </citation>
    <scope>NUCLEOTIDE SEQUENCE [LARGE SCALE GENOMIC DNA]</scope>
    <source>
        <strain evidence="3">DSM 44485</strain>
    </source>
</reference>
<evidence type="ECO:0000313" key="2">
    <source>
        <dbReference type="EMBL" id="SNS79234.1"/>
    </source>
</evidence>
<protein>
    <submittedName>
        <fullName evidence="2">Uncharacterized protein</fullName>
    </submittedName>
</protein>
<sequence>MAPSPGACTTRARSRSHCCSSSTAYNSGDGAGNDSRLEIDRFLNVAKGDGSPGSDILNEVGGASGGMSPGSSNGSLTGTSTDLAPAESDDE</sequence>
<name>A0A239HG48_9ACTN</name>
<keyword evidence="3" id="KW-1185">Reference proteome</keyword>
<proteinExistence type="predicted"/>
<evidence type="ECO:0000313" key="3">
    <source>
        <dbReference type="Proteomes" id="UP000198420"/>
    </source>
</evidence>
<dbReference type="RefSeq" id="WP_089316932.1">
    <property type="nucleotide sequence ID" value="NZ_FZNP01000030.1"/>
</dbReference>
<feature type="compositionally biased region" description="Low complexity" evidence="1">
    <location>
        <begin position="69"/>
        <end position="81"/>
    </location>
</feature>
<organism evidence="2 3">
    <name type="scientific">Actinomadura mexicana</name>
    <dbReference type="NCBI Taxonomy" id="134959"/>
    <lineage>
        <taxon>Bacteria</taxon>
        <taxon>Bacillati</taxon>
        <taxon>Actinomycetota</taxon>
        <taxon>Actinomycetes</taxon>
        <taxon>Streptosporangiales</taxon>
        <taxon>Thermomonosporaceae</taxon>
        <taxon>Actinomadura</taxon>
    </lineage>
</organism>
<dbReference type="EMBL" id="FZNP01000030">
    <property type="protein sequence ID" value="SNS79234.1"/>
    <property type="molecule type" value="Genomic_DNA"/>
</dbReference>
<feature type="region of interest" description="Disordered" evidence="1">
    <location>
        <begin position="45"/>
        <end position="91"/>
    </location>
</feature>
<dbReference type="Proteomes" id="UP000198420">
    <property type="component" value="Unassembled WGS sequence"/>
</dbReference>
<gene>
    <name evidence="2" type="ORF">SAMN06265355_13024</name>
</gene>
<dbReference type="AlphaFoldDB" id="A0A239HG48"/>